<dbReference type="OrthoDB" id="10250120at2759"/>
<evidence type="ECO:0000313" key="1">
    <source>
        <dbReference type="EMBL" id="RCH82931.1"/>
    </source>
</evidence>
<accession>A0A367IZQ6</accession>
<dbReference type="Proteomes" id="UP000253551">
    <property type="component" value="Unassembled WGS sequence"/>
</dbReference>
<dbReference type="Pfam" id="PF03357">
    <property type="entry name" value="Snf7"/>
    <property type="match status" value="1"/>
</dbReference>
<dbReference type="GO" id="GO:0009898">
    <property type="term" value="C:cytoplasmic side of plasma membrane"/>
    <property type="evidence" value="ECO:0007669"/>
    <property type="project" value="TreeGrafter"/>
</dbReference>
<evidence type="ECO:0008006" key="3">
    <source>
        <dbReference type="Google" id="ProtNLM"/>
    </source>
</evidence>
<dbReference type="Pfam" id="PF25880">
    <property type="entry name" value="WHD_CHMP7_1st"/>
    <property type="match status" value="1"/>
</dbReference>
<dbReference type="AlphaFoldDB" id="A0A367IZQ6"/>
<dbReference type="GO" id="GO:0006900">
    <property type="term" value="P:vesicle budding from membrane"/>
    <property type="evidence" value="ECO:0007669"/>
    <property type="project" value="TreeGrafter"/>
</dbReference>
<dbReference type="GO" id="GO:0005771">
    <property type="term" value="C:multivesicular body"/>
    <property type="evidence" value="ECO:0007669"/>
    <property type="project" value="TreeGrafter"/>
</dbReference>
<dbReference type="GO" id="GO:0000815">
    <property type="term" value="C:ESCRT III complex"/>
    <property type="evidence" value="ECO:0007669"/>
    <property type="project" value="TreeGrafter"/>
</dbReference>
<keyword evidence="2" id="KW-1185">Reference proteome</keyword>
<dbReference type="GO" id="GO:0032511">
    <property type="term" value="P:late endosome to vacuole transport via multivesicular body sorting pathway"/>
    <property type="evidence" value="ECO:0007669"/>
    <property type="project" value="TreeGrafter"/>
</dbReference>
<protein>
    <recommendedName>
        <fullName evidence="3">Charged multivesicular body protein 7</fullName>
    </recommendedName>
</protein>
<dbReference type="EMBL" id="PJQM01004926">
    <property type="protein sequence ID" value="RCH82931.1"/>
    <property type="molecule type" value="Genomic_DNA"/>
</dbReference>
<dbReference type="STRING" id="4846.A0A367IZQ6"/>
<sequence length="445" mass="52345">MLTLSERIQQLQTYLSYYYIDFDTPTERLQSLYSDFAKLKLLNEYGYKANVNYWRTILLDCNLHGYLNTGDHVCMIHQSELPELFYQSKLDKPLCLDTVIEDMRKDTKYLLTQKEYEHTYPVTTTNPSSLNWLRWFVDWILPSTPSDVYIVMPTIDEYAKIMVQQHYKKPLCSALDNLFTWDEFKAQYRAIPCYQETCVQLSDMDLWFVLRYLVHHYGVAVQDTFKTFGHQSTVIKFPERTESERTKAVISQEDKAIVSLKAACTALHYQVDQLEIKAQEFLQVAQQHYTFHRKPQAMFMLRKKKQIEHLLEQRYKTLDTMETVLLKIEASQNDLYMVQAFNLGTETLRKMLAHHSFDKIQETMDELQEALDDHEQVEHALTQGHHVIVDQDEQALEEQLESLALEEQALTQPIDTQSELMRLQQVLSSLNVPSHTTKQKQAQLA</sequence>
<dbReference type="PANTHER" id="PTHR22761:SF96">
    <property type="entry name" value="BCDNA.GH08385"/>
    <property type="match status" value="1"/>
</dbReference>
<comment type="caution">
    <text evidence="1">The sequence shown here is derived from an EMBL/GenBank/DDBJ whole genome shotgun (WGS) entry which is preliminary data.</text>
</comment>
<evidence type="ECO:0000313" key="2">
    <source>
        <dbReference type="Proteomes" id="UP000253551"/>
    </source>
</evidence>
<name>A0A367IZQ6_RHIST</name>
<dbReference type="Gene3D" id="1.10.287.1060">
    <property type="entry name" value="ESAT-6-like"/>
    <property type="match status" value="1"/>
</dbReference>
<organism evidence="1 2">
    <name type="scientific">Rhizopus stolonifer</name>
    <name type="common">Rhizopus nigricans</name>
    <dbReference type="NCBI Taxonomy" id="4846"/>
    <lineage>
        <taxon>Eukaryota</taxon>
        <taxon>Fungi</taxon>
        <taxon>Fungi incertae sedis</taxon>
        <taxon>Mucoromycota</taxon>
        <taxon>Mucoromycotina</taxon>
        <taxon>Mucoromycetes</taxon>
        <taxon>Mucorales</taxon>
        <taxon>Mucorineae</taxon>
        <taxon>Rhizopodaceae</taxon>
        <taxon>Rhizopus</taxon>
    </lineage>
</organism>
<gene>
    <name evidence="1" type="ORF">CU098_006736</name>
</gene>
<reference evidence="1 2" key="1">
    <citation type="journal article" date="2018" name="G3 (Bethesda)">
        <title>Phylogenetic and Phylogenomic Definition of Rhizopus Species.</title>
        <authorList>
            <person name="Gryganskyi A.P."/>
            <person name="Golan J."/>
            <person name="Dolatabadi S."/>
            <person name="Mondo S."/>
            <person name="Robb S."/>
            <person name="Idnurm A."/>
            <person name="Muszewska A."/>
            <person name="Steczkiewicz K."/>
            <person name="Masonjones S."/>
            <person name="Liao H.L."/>
            <person name="Gajdeczka M.T."/>
            <person name="Anike F."/>
            <person name="Vuek A."/>
            <person name="Anishchenko I.M."/>
            <person name="Voigt K."/>
            <person name="de Hoog G.S."/>
            <person name="Smith M.E."/>
            <person name="Heitman J."/>
            <person name="Vilgalys R."/>
            <person name="Stajich J.E."/>
        </authorList>
    </citation>
    <scope>NUCLEOTIDE SEQUENCE [LARGE SCALE GENOMIC DNA]</scope>
    <source>
        <strain evidence="1 2">LSU 92-RS-03</strain>
    </source>
</reference>
<proteinExistence type="predicted"/>
<dbReference type="InterPro" id="IPR005024">
    <property type="entry name" value="Snf7_fam"/>
</dbReference>
<dbReference type="PANTHER" id="PTHR22761">
    <property type="entry name" value="CHARGED MULTIVESICULAR BODY PROTEIN"/>
    <property type="match status" value="1"/>
</dbReference>